<gene>
    <name evidence="1" type="ORF">HMPREF9265_0936</name>
</gene>
<name>E3CAR6_9LACO</name>
<dbReference type="AlphaFoldDB" id="E3CAR6"/>
<protein>
    <submittedName>
        <fullName evidence="1">Uncharacterized protein</fullName>
    </submittedName>
</protein>
<organism evidence="1 2">
    <name type="scientific">Limosilactobacillus oris PB013-T2-3</name>
    <dbReference type="NCBI Taxonomy" id="908339"/>
    <lineage>
        <taxon>Bacteria</taxon>
        <taxon>Bacillati</taxon>
        <taxon>Bacillota</taxon>
        <taxon>Bacilli</taxon>
        <taxon>Lactobacillales</taxon>
        <taxon>Lactobacillaceae</taxon>
        <taxon>Limosilactobacillus</taxon>
    </lineage>
</organism>
<accession>E3CAR6</accession>
<comment type="caution">
    <text evidence="1">The sequence shown here is derived from an EMBL/GenBank/DDBJ whole genome shotgun (WGS) entry which is preliminary data.</text>
</comment>
<evidence type="ECO:0000313" key="1">
    <source>
        <dbReference type="EMBL" id="EFQ52172.1"/>
    </source>
</evidence>
<sequence length="114" mass="13796">MTMREYYLRLEAYQLHEVGVREHLALQAFYNQSVQETIGKKKPRPKYRKFKQFFDREEEELAVRNTFADDTMGLSEKAKHHTQTEIFMRRIEQFKKLKAEGRIDMNAWKHEGGR</sequence>
<dbReference type="eggNOG" id="ENOG5033BHZ">
    <property type="taxonomic scope" value="Bacteria"/>
</dbReference>
<dbReference type="Proteomes" id="UP000003070">
    <property type="component" value="Unassembled WGS sequence"/>
</dbReference>
<proteinExistence type="predicted"/>
<reference evidence="1 2" key="1">
    <citation type="submission" date="2010-10" db="EMBL/GenBank/DDBJ databases">
        <authorList>
            <person name="Durkin A.S."/>
            <person name="Madupu R."/>
            <person name="Torralba M."/>
            <person name="Gillis M."/>
            <person name="Methe B."/>
            <person name="Sutton G."/>
            <person name="Nelson K.E."/>
        </authorList>
    </citation>
    <scope>NUCLEOTIDE SEQUENCE [LARGE SCALE GENOMIC DNA]</scope>
    <source>
        <strain evidence="1 2">PB013-T2-3</strain>
    </source>
</reference>
<evidence type="ECO:0000313" key="2">
    <source>
        <dbReference type="Proteomes" id="UP000003070"/>
    </source>
</evidence>
<dbReference type="EMBL" id="AEKL01000087">
    <property type="protein sequence ID" value="EFQ52172.1"/>
    <property type="molecule type" value="Genomic_DNA"/>
</dbReference>